<dbReference type="EMBL" id="MU155134">
    <property type="protein sequence ID" value="KAF9485653.1"/>
    <property type="molecule type" value="Genomic_DNA"/>
</dbReference>
<keyword evidence="3" id="KW-1185">Reference proteome</keyword>
<dbReference type="InterPro" id="IPR052670">
    <property type="entry name" value="UPF0654_domain"/>
</dbReference>
<name>A0A9P5ZEH2_9AGAR</name>
<evidence type="ECO:0000313" key="2">
    <source>
        <dbReference type="EMBL" id="KAF9485653.1"/>
    </source>
</evidence>
<dbReference type="PANTHER" id="PTHR36576">
    <property type="entry name" value="UPF0654 PROTEIN C11D3.01C-RELATED"/>
    <property type="match status" value="1"/>
</dbReference>
<evidence type="ECO:0008006" key="4">
    <source>
        <dbReference type="Google" id="ProtNLM"/>
    </source>
</evidence>
<proteinExistence type="predicted"/>
<comment type="caution">
    <text evidence="2">The sequence shown here is derived from an EMBL/GenBank/DDBJ whole genome shotgun (WGS) entry which is preliminary data.</text>
</comment>
<evidence type="ECO:0000313" key="3">
    <source>
        <dbReference type="Proteomes" id="UP000807469"/>
    </source>
</evidence>
<dbReference type="OrthoDB" id="5419162at2759"/>
<dbReference type="GO" id="GO:0005737">
    <property type="term" value="C:cytoplasm"/>
    <property type="evidence" value="ECO:0007669"/>
    <property type="project" value="TreeGrafter"/>
</dbReference>
<feature type="region of interest" description="Disordered" evidence="1">
    <location>
        <begin position="1"/>
        <end position="114"/>
    </location>
</feature>
<dbReference type="AlphaFoldDB" id="A0A9P5ZEH2"/>
<accession>A0A9P5ZEH2</accession>
<protein>
    <recommendedName>
        <fullName evidence="4">Conidiation-specific protein 6</fullName>
    </recommendedName>
</protein>
<sequence>MSHTNTEGKNPEYVARGLKASIHNDGVSEEAKERAAQRLQDMGAEVPADYVESGDKEYTRFSASGDDDETDASARGMLSSNQKRGYKATLKNPNVSDEAKQHAQDVLEDSGSSY</sequence>
<dbReference type="Pfam" id="PF10346">
    <property type="entry name" value="Con-6"/>
    <property type="match status" value="2"/>
</dbReference>
<dbReference type="PANTHER" id="PTHR36576:SF2">
    <property type="entry name" value="PROTEIN CON-6, PUTATIVE (AFU_ORTHOLOGUE AFUA_4G03615)-RELATED"/>
    <property type="match status" value="1"/>
</dbReference>
<dbReference type="Proteomes" id="UP000807469">
    <property type="component" value="Unassembled WGS sequence"/>
</dbReference>
<organism evidence="2 3">
    <name type="scientific">Pholiota conissans</name>
    <dbReference type="NCBI Taxonomy" id="109636"/>
    <lineage>
        <taxon>Eukaryota</taxon>
        <taxon>Fungi</taxon>
        <taxon>Dikarya</taxon>
        <taxon>Basidiomycota</taxon>
        <taxon>Agaricomycotina</taxon>
        <taxon>Agaricomycetes</taxon>
        <taxon>Agaricomycetidae</taxon>
        <taxon>Agaricales</taxon>
        <taxon>Agaricineae</taxon>
        <taxon>Strophariaceae</taxon>
        <taxon>Pholiota</taxon>
    </lineage>
</organism>
<evidence type="ECO:0000256" key="1">
    <source>
        <dbReference type="SAM" id="MobiDB-lite"/>
    </source>
</evidence>
<gene>
    <name evidence="2" type="ORF">BDN70DRAFT_870960</name>
</gene>
<reference evidence="2" key="1">
    <citation type="submission" date="2020-11" db="EMBL/GenBank/DDBJ databases">
        <authorList>
            <consortium name="DOE Joint Genome Institute"/>
            <person name="Ahrendt S."/>
            <person name="Riley R."/>
            <person name="Andreopoulos W."/>
            <person name="Labutti K."/>
            <person name="Pangilinan J."/>
            <person name="Ruiz-Duenas F.J."/>
            <person name="Barrasa J.M."/>
            <person name="Sanchez-Garcia M."/>
            <person name="Camarero S."/>
            <person name="Miyauchi S."/>
            <person name="Serrano A."/>
            <person name="Linde D."/>
            <person name="Babiker R."/>
            <person name="Drula E."/>
            <person name="Ayuso-Fernandez I."/>
            <person name="Pacheco R."/>
            <person name="Padilla G."/>
            <person name="Ferreira P."/>
            <person name="Barriuso J."/>
            <person name="Kellner H."/>
            <person name="Castanera R."/>
            <person name="Alfaro M."/>
            <person name="Ramirez L."/>
            <person name="Pisabarro A.G."/>
            <person name="Kuo A."/>
            <person name="Tritt A."/>
            <person name="Lipzen A."/>
            <person name="He G."/>
            <person name="Yan M."/>
            <person name="Ng V."/>
            <person name="Cullen D."/>
            <person name="Martin F."/>
            <person name="Rosso M.-N."/>
            <person name="Henrissat B."/>
            <person name="Hibbett D."/>
            <person name="Martinez A.T."/>
            <person name="Grigoriev I.V."/>
        </authorList>
    </citation>
    <scope>NUCLEOTIDE SEQUENCE</scope>
    <source>
        <strain evidence="2">CIRM-BRFM 674</strain>
    </source>
</reference>
<dbReference type="InterPro" id="IPR018824">
    <property type="entry name" value="Conidiation-specific_6"/>
</dbReference>